<dbReference type="RefSeq" id="WP_094967342.1">
    <property type="nucleotide sequence ID" value="NZ_NGJN01000002.1"/>
</dbReference>
<dbReference type="AlphaFoldDB" id="A0A265UWR9"/>
<comment type="caution">
    <text evidence="1">The sequence shown here is derived from an EMBL/GenBank/DDBJ whole genome shotgun (WGS) entry which is preliminary data.</text>
</comment>
<sequence length="75" mass="8688">MDIIEKAVEFENRKLSFKTTSDRIVAAREAKDLILGVNEIYKKKKDAKLMDLMKRLTVIKQKIEKRLKGRPLTAA</sequence>
<reference evidence="1 2" key="1">
    <citation type="submission" date="2017-05" db="EMBL/GenBank/DDBJ databases">
        <title>The draft genome sequence of Idiomarina salinarum WNB302.</title>
        <authorList>
            <person name="Sun Y."/>
            <person name="Chen B."/>
            <person name="Du Z."/>
        </authorList>
    </citation>
    <scope>NUCLEOTIDE SEQUENCE [LARGE SCALE GENOMIC DNA]</scope>
    <source>
        <strain evidence="1 2">WNB302</strain>
    </source>
</reference>
<evidence type="ECO:0000313" key="2">
    <source>
        <dbReference type="Proteomes" id="UP000216840"/>
    </source>
</evidence>
<protein>
    <submittedName>
        <fullName evidence="1">Uncharacterized protein</fullName>
    </submittedName>
</protein>
<name>A0A265UWR9_9FLAO</name>
<dbReference type="EMBL" id="NGJN01000002">
    <property type="protein sequence ID" value="OZV69750.1"/>
    <property type="molecule type" value="Genomic_DNA"/>
</dbReference>
<evidence type="ECO:0000313" key="1">
    <source>
        <dbReference type="EMBL" id="OZV69750.1"/>
    </source>
</evidence>
<accession>A0A265UWR9</accession>
<keyword evidence="2" id="KW-1185">Reference proteome</keyword>
<organism evidence="1 2">
    <name type="scientific">Winogradskyella aurantia</name>
    <dbReference type="NCBI Taxonomy" id="1915063"/>
    <lineage>
        <taxon>Bacteria</taxon>
        <taxon>Pseudomonadati</taxon>
        <taxon>Bacteroidota</taxon>
        <taxon>Flavobacteriia</taxon>
        <taxon>Flavobacteriales</taxon>
        <taxon>Flavobacteriaceae</taxon>
        <taxon>Winogradskyella</taxon>
    </lineage>
</organism>
<dbReference type="Proteomes" id="UP000216840">
    <property type="component" value="Unassembled WGS sequence"/>
</dbReference>
<proteinExistence type="predicted"/>
<dbReference type="OrthoDB" id="1451549at2"/>
<gene>
    <name evidence="1" type="ORF">CA834_03775</name>
</gene>